<dbReference type="AlphaFoldDB" id="A0A420HC51"/>
<accession>A0A420HC51</accession>
<gene>
    <name evidence="1" type="ORF">GcC1_207021</name>
</gene>
<reference evidence="1 2" key="1">
    <citation type="journal article" date="2018" name="BMC Genomics">
        <title>Comparative genome analyses reveal sequence features reflecting distinct modes of host-adaptation between dicot and monocot powdery mildew.</title>
        <authorList>
            <person name="Wu Y."/>
            <person name="Ma X."/>
            <person name="Pan Z."/>
            <person name="Kale S.D."/>
            <person name="Song Y."/>
            <person name="King H."/>
            <person name="Zhang Q."/>
            <person name="Presley C."/>
            <person name="Deng X."/>
            <person name="Wei C.I."/>
            <person name="Xiao S."/>
        </authorList>
    </citation>
    <scope>NUCLEOTIDE SEQUENCE [LARGE SCALE GENOMIC DNA]</scope>
    <source>
        <strain evidence="1">UCSC1</strain>
    </source>
</reference>
<evidence type="ECO:0000313" key="2">
    <source>
        <dbReference type="Proteomes" id="UP000285405"/>
    </source>
</evidence>
<name>A0A420HC51_9PEZI</name>
<protein>
    <submittedName>
        <fullName evidence="1">Uncharacterized protein</fullName>
    </submittedName>
</protein>
<proteinExistence type="predicted"/>
<sequence length="142" mass="16490">MGARKNAVRILRDHLLENGGWATKKKRFAIPIALQQVLEEESQRVWPREEIHAQIPEQQPALDSTEELLKLQLHSRSQFEAQVKNNNTSQTLNIASKKSHVLMNPKTPPNLNNKQHVYVKGKKILQINNKNSQYKKDNFDKY</sequence>
<organism evidence="1 2">
    <name type="scientific">Golovinomyces cichoracearum</name>
    <dbReference type="NCBI Taxonomy" id="62708"/>
    <lineage>
        <taxon>Eukaryota</taxon>
        <taxon>Fungi</taxon>
        <taxon>Dikarya</taxon>
        <taxon>Ascomycota</taxon>
        <taxon>Pezizomycotina</taxon>
        <taxon>Leotiomycetes</taxon>
        <taxon>Erysiphales</taxon>
        <taxon>Erysiphaceae</taxon>
        <taxon>Golovinomyces</taxon>
    </lineage>
</organism>
<dbReference type="Proteomes" id="UP000285405">
    <property type="component" value="Unassembled WGS sequence"/>
</dbReference>
<dbReference type="EMBL" id="MCBR01020703">
    <property type="protein sequence ID" value="RKF55026.1"/>
    <property type="molecule type" value="Genomic_DNA"/>
</dbReference>
<evidence type="ECO:0000313" key="1">
    <source>
        <dbReference type="EMBL" id="RKF55026.1"/>
    </source>
</evidence>
<dbReference type="OrthoDB" id="4850545at2759"/>
<comment type="caution">
    <text evidence="1">The sequence shown here is derived from an EMBL/GenBank/DDBJ whole genome shotgun (WGS) entry which is preliminary data.</text>
</comment>